<feature type="transmembrane region" description="Helical" evidence="1">
    <location>
        <begin position="46"/>
        <end position="68"/>
    </location>
</feature>
<feature type="transmembrane region" description="Helical" evidence="1">
    <location>
        <begin position="402"/>
        <end position="424"/>
    </location>
</feature>
<evidence type="ECO:0000259" key="3">
    <source>
        <dbReference type="Pfam" id="PF13239"/>
    </source>
</evidence>
<keyword evidence="1" id="KW-0812">Transmembrane</keyword>
<dbReference type="InterPro" id="IPR010559">
    <property type="entry name" value="Sig_transdc_His_kin_internal"/>
</dbReference>
<feature type="transmembrane region" description="Helical" evidence="1">
    <location>
        <begin position="123"/>
        <end position="144"/>
    </location>
</feature>
<dbReference type="InterPro" id="IPR050640">
    <property type="entry name" value="Bact_2-comp_sensor_kinase"/>
</dbReference>
<evidence type="ECO:0000313" key="5">
    <source>
        <dbReference type="Proteomes" id="UP000244174"/>
    </source>
</evidence>
<accession>A0A2T6AHU4</accession>
<dbReference type="PANTHER" id="PTHR34220">
    <property type="entry name" value="SENSOR HISTIDINE KINASE YPDA"/>
    <property type="match status" value="1"/>
</dbReference>
<dbReference type="EMBL" id="QBKQ01000002">
    <property type="protein sequence ID" value="PTX43362.1"/>
    <property type="molecule type" value="Genomic_DNA"/>
</dbReference>
<gene>
    <name evidence="4" type="ORF">C8P64_1889</name>
</gene>
<dbReference type="Proteomes" id="UP000244174">
    <property type="component" value="Unassembled WGS sequence"/>
</dbReference>
<dbReference type="GO" id="GO:0000155">
    <property type="term" value="F:phosphorelay sensor kinase activity"/>
    <property type="evidence" value="ECO:0007669"/>
    <property type="project" value="InterPro"/>
</dbReference>
<keyword evidence="5" id="KW-1185">Reference proteome</keyword>
<keyword evidence="1" id="KW-0472">Membrane</keyword>
<dbReference type="InterPro" id="IPR025698">
    <property type="entry name" value="2TM_dom"/>
</dbReference>
<protein>
    <recommendedName>
        <fullName evidence="6">Histidine kinase</fullName>
    </recommendedName>
</protein>
<name>A0A2T6AHU4_9FLAO</name>
<dbReference type="Gene3D" id="3.30.565.10">
    <property type="entry name" value="Histidine kinase-like ATPase, C-terminal domain"/>
    <property type="match status" value="1"/>
</dbReference>
<evidence type="ECO:0000256" key="1">
    <source>
        <dbReference type="SAM" id="Phobius"/>
    </source>
</evidence>
<feature type="domain" description="Signal transduction histidine kinase internal region" evidence="2">
    <location>
        <begin position="164"/>
        <end position="242"/>
    </location>
</feature>
<dbReference type="AlphaFoldDB" id="A0A2T6AHU4"/>
<sequence length="448" mass="52884">MDLLKVILKELGKAFIVGNSIFAVFLLIYIFQGYDIGLDKELWEDYVVNLSYSVSIYLVNACMFIYFSKKYKKEFFKPENLAVTIIISVFLSLLTIFLLRYYWAYRNNGWSLSQFIEGEKISFYWVSLVITLVTGGIFYIFNFYKHRQDKKVKEQKIIAGAASAKFDALKNQLDPHFLFNSLNVLASLIDENPEQAQNFTTALSKIYRYVLEQKNKVLVSVKEELAFANTYMKLLKMRFENSIYFEIPEELSNEEAKVVPLSLQLLLENTIKHNIVSEAKPLKIRIYEADGYLVVENNFQKKEVLSGRKGVGLQNIVNRYHEVTERQVLIEQTKDIFRVKLPVLTKQISIMETNDINQENAYFKAKQRVKEIKEFYGNLISYCVVIPFLIFINYYTYWEFQWFWFPLFGWGIGLTIHGFSVFGYGSEWEERKIRELMEKDQQQKRSWK</sequence>
<evidence type="ECO:0000259" key="2">
    <source>
        <dbReference type="Pfam" id="PF06580"/>
    </source>
</evidence>
<proteinExistence type="predicted"/>
<feature type="domain" description="2TM" evidence="3">
    <location>
        <begin position="364"/>
        <end position="438"/>
    </location>
</feature>
<dbReference type="GO" id="GO:0016020">
    <property type="term" value="C:membrane"/>
    <property type="evidence" value="ECO:0007669"/>
    <property type="project" value="InterPro"/>
</dbReference>
<evidence type="ECO:0000313" key="4">
    <source>
        <dbReference type="EMBL" id="PTX43362.1"/>
    </source>
</evidence>
<dbReference type="PANTHER" id="PTHR34220:SF7">
    <property type="entry name" value="SENSOR HISTIDINE KINASE YPDA"/>
    <property type="match status" value="1"/>
</dbReference>
<feature type="transmembrane region" description="Helical" evidence="1">
    <location>
        <begin position="12"/>
        <end position="34"/>
    </location>
</feature>
<dbReference type="InterPro" id="IPR036890">
    <property type="entry name" value="HATPase_C_sf"/>
</dbReference>
<comment type="caution">
    <text evidence="4">The sequence shown here is derived from an EMBL/GenBank/DDBJ whole genome shotgun (WGS) entry which is preliminary data.</text>
</comment>
<dbReference type="Pfam" id="PF13239">
    <property type="entry name" value="2TM"/>
    <property type="match status" value="1"/>
</dbReference>
<reference evidence="4 5" key="1">
    <citation type="submission" date="2018-04" db="EMBL/GenBank/DDBJ databases">
        <title>Genomic Encyclopedia of Archaeal and Bacterial Type Strains, Phase II (KMG-II): from individual species to whole genera.</title>
        <authorList>
            <person name="Goeker M."/>
        </authorList>
    </citation>
    <scope>NUCLEOTIDE SEQUENCE [LARGE SCALE GENOMIC DNA]</scope>
    <source>
        <strain evidence="4 5">DSM 23082</strain>
    </source>
</reference>
<dbReference type="Pfam" id="PF06580">
    <property type="entry name" value="His_kinase"/>
    <property type="match status" value="1"/>
</dbReference>
<keyword evidence="1" id="KW-1133">Transmembrane helix</keyword>
<evidence type="ECO:0008006" key="6">
    <source>
        <dbReference type="Google" id="ProtNLM"/>
    </source>
</evidence>
<organism evidence="4 5">
    <name type="scientific">Christiangramia gaetbulicola</name>
    <dbReference type="NCBI Taxonomy" id="703340"/>
    <lineage>
        <taxon>Bacteria</taxon>
        <taxon>Pseudomonadati</taxon>
        <taxon>Bacteroidota</taxon>
        <taxon>Flavobacteriia</taxon>
        <taxon>Flavobacteriales</taxon>
        <taxon>Flavobacteriaceae</taxon>
        <taxon>Christiangramia</taxon>
    </lineage>
</organism>
<dbReference type="RefSeq" id="WP_108171795.1">
    <property type="nucleotide sequence ID" value="NZ_QBKQ01000002.1"/>
</dbReference>
<feature type="transmembrane region" description="Helical" evidence="1">
    <location>
        <begin position="80"/>
        <end position="103"/>
    </location>
</feature>
<dbReference type="OrthoDB" id="9809908at2"/>
<feature type="transmembrane region" description="Helical" evidence="1">
    <location>
        <begin position="375"/>
        <end position="396"/>
    </location>
</feature>